<dbReference type="AlphaFoldDB" id="A0A9K3CZW6"/>
<feature type="region of interest" description="Disordered" evidence="1">
    <location>
        <begin position="114"/>
        <end position="144"/>
    </location>
</feature>
<dbReference type="PANTHER" id="PTHR22848">
    <property type="entry name" value="WD40 REPEAT PROTEIN"/>
    <property type="match status" value="1"/>
</dbReference>
<feature type="non-terminal residue" evidence="2">
    <location>
        <position position="1"/>
    </location>
</feature>
<evidence type="ECO:0000313" key="3">
    <source>
        <dbReference type="Proteomes" id="UP000265618"/>
    </source>
</evidence>
<dbReference type="InterPro" id="IPR015943">
    <property type="entry name" value="WD40/YVTN_repeat-like_dom_sf"/>
</dbReference>
<dbReference type="InterPro" id="IPR045184">
    <property type="entry name" value="SMU1"/>
</dbReference>
<dbReference type="InterPro" id="IPR006594">
    <property type="entry name" value="LisH"/>
</dbReference>
<gene>
    <name evidence="2" type="ORF">KIPB_007329</name>
</gene>
<dbReference type="Gene3D" id="2.130.10.10">
    <property type="entry name" value="YVTN repeat-like/Quinoprotein amine dehydrogenase"/>
    <property type="match status" value="1"/>
</dbReference>
<dbReference type="PROSITE" id="PS50896">
    <property type="entry name" value="LISH"/>
    <property type="match status" value="1"/>
</dbReference>
<dbReference type="GO" id="GO:0000398">
    <property type="term" value="P:mRNA splicing, via spliceosome"/>
    <property type="evidence" value="ECO:0007669"/>
    <property type="project" value="InterPro"/>
</dbReference>
<evidence type="ECO:0000256" key="1">
    <source>
        <dbReference type="SAM" id="MobiDB-lite"/>
    </source>
</evidence>
<evidence type="ECO:0008006" key="4">
    <source>
        <dbReference type="Google" id="ProtNLM"/>
    </source>
</evidence>
<dbReference type="InterPro" id="IPR036322">
    <property type="entry name" value="WD40_repeat_dom_sf"/>
</dbReference>
<dbReference type="EMBL" id="BDIP01002044">
    <property type="protein sequence ID" value="GIQ85627.1"/>
    <property type="molecule type" value="Genomic_DNA"/>
</dbReference>
<protein>
    <recommendedName>
        <fullName evidence="4">LisH domain-containing protein</fullName>
    </recommendedName>
</protein>
<proteinExistence type="predicted"/>
<name>A0A9K3CZW6_9EUKA</name>
<dbReference type="OrthoDB" id="538223at2759"/>
<sequence>VMGLIIHHLQSEGLYSAASKVSRDSGVKVASYVDKQALMLNVIEGEWSKVLSTIANIPIPVSTLRQLLEHVTIEMASSNDLASALAVTRSPVLAQMRQDDSAAYDALMLKLKHASGEQDREAEREGERTSGLKLSRGERDDNRKLVRQRQRQILRDLVKARKGLAEILGAAIPPESQVRPFLPYTPCADMSIVEEGQGEEGESGEKPISLLLFHLAMSLRHQRAIGLSAKPTLTFPIDTDPAKRAGKRERDTDPDVAQARKRNAAINNFPGQLVRSIKYSSTTSPICSCFSSDSLLLAVATTQGDIRVYDARTGHLQHRDMPYQYTDPPTFLSITDRPVSIAFSPDARYLVYH</sequence>
<reference evidence="2 3" key="1">
    <citation type="journal article" date="2018" name="PLoS ONE">
        <title>The draft genome of Kipferlia bialata reveals reductive genome evolution in fornicate parasites.</title>
        <authorList>
            <person name="Tanifuji G."/>
            <person name="Takabayashi S."/>
            <person name="Kume K."/>
            <person name="Takagi M."/>
            <person name="Nakayama T."/>
            <person name="Kamikawa R."/>
            <person name="Inagaki Y."/>
            <person name="Hashimoto T."/>
        </authorList>
    </citation>
    <scope>NUCLEOTIDE SEQUENCE [LARGE SCALE GENOMIC DNA]</scope>
    <source>
        <strain evidence="2">NY0173</strain>
    </source>
</reference>
<organism evidence="2 3">
    <name type="scientific">Kipferlia bialata</name>
    <dbReference type="NCBI Taxonomy" id="797122"/>
    <lineage>
        <taxon>Eukaryota</taxon>
        <taxon>Metamonada</taxon>
        <taxon>Carpediemonas-like organisms</taxon>
        <taxon>Kipferlia</taxon>
    </lineage>
</organism>
<dbReference type="Proteomes" id="UP000265618">
    <property type="component" value="Unassembled WGS sequence"/>
</dbReference>
<comment type="caution">
    <text evidence="2">The sequence shown here is derived from an EMBL/GenBank/DDBJ whole genome shotgun (WGS) entry which is preliminary data.</text>
</comment>
<dbReference type="SUPFAM" id="SSF50978">
    <property type="entry name" value="WD40 repeat-like"/>
    <property type="match status" value="1"/>
</dbReference>
<keyword evidence="3" id="KW-1185">Reference proteome</keyword>
<evidence type="ECO:0000313" key="2">
    <source>
        <dbReference type="EMBL" id="GIQ85627.1"/>
    </source>
</evidence>
<accession>A0A9K3CZW6</accession>